<evidence type="ECO:0000313" key="2">
    <source>
        <dbReference type="Proteomes" id="UP001165269"/>
    </source>
</evidence>
<dbReference type="Proteomes" id="UP001165269">
    <property type="component" value="Unassembled WGS sequence"/>
</dbReference>
<dbReference type="RefSeq" id="WP_242774128.1">
    <property type="nucleotide sequence ID" value="NZ_JALDAY010000013.1"/>
</dbReference>
<accession>A0ABS9YIJ2</accession>
<comment type="caution">
    <text evidence="1">The sequence shown here is derived from an EMBL/GenBank/DDBJ whole genome shotgun (WGS) entry which is preliminary data.</text>
</comment>
<sequence>MRSRIVEIIRWQSPLPQQEATKCSAHGRQGCSRDLVADVYLADAGSARIHWTVCQHWLDHEPDVAHYDAGHA</sequence>
<protein>
    <submittedName>
        <fullName evidence="1">Uncharacterized protein</fullName>
    </submittedName>
</protein>
<reference evidence="1" key="1">
    <citation type="submission" date="2022-03" db="EMBL/GenBank/DDBJ databases">
        <title>Streptomyces 7R015 and 7R016 isolated from Barleria lupulina in Thailand.</title>
        <authorList>
            <person name="Kanchanasin P."/>
            <person name="Phongsopitanun W."/>
            <person name="Tanasupawat S."/>
        </authorList>
    </citation>
    <scope>NUCLEOTIDE SEQUENCE</scope>
    <source>
        <strain evidence="1">7R015</strain>
    </source>
</reference>
<proteinExistence type="predicted"/>
<gene>
    <name evidence="1" type="ORF">MQP27_38640</name>
</gene>
<name>A0ABS9YIJ2_9ACTN</name>
<keyword evidence="2" id="KW-1185">Reference proteome</keyword>
<dbReference type="EMBL" id="JALDAY010000013">
    <property type="protein sequence ID" value="MCI3276999.1"/>
    <property type="molecule type" value="Genomic_DNA"/>
</dbReference>
<organism evidence="1 2">
    <name type="scientific">Streptomyces cylindrosporus</name>
    <dbReference type="NCBI Taxonomy" id="2927583"/>
    <lineage>
        <taxon>Bacteria</taxon>
        <taxon>Bacillati</taxon>
        <taxon>Actinomycetota</taxon>
        <taxon>Actinomycetes</taxon>
        <taxon>Kitasatosporales</taxon>
        <taxon>Streptomycetaceae</taxon>
        <taxon>Streptomyces</taxon>
    </lineage>
</organism>
<evidence type="ECO:0000313" key="1">
    <source>
        <dbReference type="EMBL" id="MCI3276999.1"/>
    </source>
</evidence>